<reference evidence="1" key="2">
    <citation type="journal article" date="2022" name="New Phytol.">
        <title>Evolutionary transition to the ectomycorrhizal habit in the genomes of a hyperdiverse lineage of mushroom-forming fungi.</title>
        <authorList>
            <person name="Looney B."/>
            <person name="Miyauchi S."/>
            <person name="Morin E."/>
            <person name="Drula E."/>
            <person name="Courty P.E."/>
            <person name="Kohler A."/>
            <person name="Kuo A."/>
            <person name="LaButti K."/>
            <person name="Pangilinan J."/>
            <person name="Lipzen A."/>
            <person name="Riley R."/>
            <person name="Andreopoulos W."/>
            <person name="He G."/>
            <person name="Johnson J."/>
            <person name="Nolan M."/>
            <person name="Tritt A."/>
            <person name="Barry K.W."/>
            <person name="Grigoriev I.V."/>
            <person name="Nagy L.G."/>
            <person name="Hibbett D."/>
            <person name="Henrissat B."/>
            <person name="Matheny P.B."/>
            <person name="Labbe J."/>
            <person name="Martin F.M."/>
        </authorList>
    </citation>
    <scope>NUCLEOTIDE SEQUENCE</scope>
    <source>
        <strain evidence="1">FP105234-sp</strain>
    </source>
</reference>
<name>A0ACB8RK05_9AGAM</name>
<gene>
    <name evidence="1" type="ORF">FA95DRAFT_293545</name>
</gene>
<evidence type="ECO:0000313" key="1">
    <source>
        <dbReference type="EMBL" id="KAI0044260.1"/>
    </source>
</evidence>
<accession>A0ACB8RK05</accession>
<dbReference type="EMBL" id="MU275989">
    <property type="protein sequence ID" value="KAI0044260.1"/>
    <property type="molecule type" value="Genomic_DNA"/>
</dbReference>
<evidence type="ECO:0000313" key="2">
    <source>
        <dbReference type="Proteomes" id="UP000814033"/>
    </source>
</evidence>
<protein>
    <submittedName>
        <fullName evidence="1">Uncharacterized protein</fullName>
    </submittedName>
</protein>
<sequence length="202" mass="21240">MRLPRHMRADARTTHGHLRVGSGVPLSRASPSLTSHHEGATHILYCFLPTTSPAATLTVCHAVCHAVPLALNGRAACGGSPRAGRRTGAPAVVETSLTFGDAPPRRGAPAWVLGDGDQAAGAVRRVRHSYSGSARYCIIIASGSSVLSDINISPATRSSRPARPARLDSQAQRSTVARSAALHRDGRTKHTTLAAPLQLQRM</sequence>
<organism evidence="1 2">
    <name type="scientific">Auriscalpium vulgare</name>
    <dbReference type="NCBI Taxonomy" id="40419"/>
    <lineage>
        <taxon>Eukaryota</taxon>
        <taxon>Fungi</taxon>
        <taxon>Dikarya</taxon>
        <taxon>Basidiomycota</taxon>
        <taxon>Agaricomycotina</taxon>
        <taxon>Agaricomycetes</taxon>
        <taxon>Russulales</taxon>
        <taxon>Auriscalpiaceae</taxon>
        <taxon>Auriscalpium</taxon>
    </lineage>
</organism>
<keyword evidence="2" id="KW-1185">Reference proteome</keyword>
<reference evidence="1" key="1">
    <citation type="submission" date="2021-02" db="EMBL/GenBank/DDBJ databases">
        <authorList>
            <consortium name="DOE Joint Genome Institute"/>
            <person name="Ahrendt S."/>
            <person name="Looney B.P."/>
            <person name="Miyauchi S."/>
            <person name="Morin E."/>
            <person name="Drula E."/>
            <person name="Courty P.E."/>
            <person name="Chicoki N."/>
            <person name="Fauchery L."/>
            <person name="Kohler A."/>
            <person name="Kuo A."/>
            <person name="Labutti K."/>
            <person name="Pangilinan J."/>
            <person name="Lipzen A."/>
            <person name="Riley R."/>
            <person name="Andreopoulos W."/>
            <person name="He G."/>
            <person name="Johnson J."/>
            <person name="Barry K.W."/>
            <person name="Grigoriev I.V."/>
            <person name="Nagy L."/>
            <person name="Hibbett D."/>
            <person name="Henrissat B."/>
            <person name="Matheny P.B."/>
            <person name="Labbe J."/>
            <person name="Martin F."/>
        </authorList>
    </citation>
    <scope>NUCLEOTIDE SEQUENCE</scope>
    <source>
        <strain evidence="1">FP105234-sp</strain>
    </source>
</reference>
<dbReference type="Proteomes" id="UP000814033">
    <property type="component" value="Unassembled WGS sequence"/>
</dbReference>
<proteinExistence type="predicted"/>
<comment type="caution">
    <text evidence="1">The sequence shown here is derived from an EMBL/GenBank/DDBJ whole genome shotgun (WGS) entry which is preliminary data.</text>
</comment>